<evidence type="ECO:0000313" key="2">
    <source>
        <dbReference type="Proteomes" id="UP000198847"/>
    </source>
</evidence>
<name>A0A1H8NUY6_9FIRM</name>
<protein>
    <submittedName>
        <fullName evidence="1">Uncharacterized protein</fullName>
    </submittedName>
</protein>
<organism evidence="1 2">
    <name type="scientific">Propionispora vibrioides</name>
    <dbReference type="NCBI Taxonomy" id="112903"/>
    <lineage>
        <taxon>Bacteria</taxon>
        <taxon>Bacillati</taxon>
        <taxon>Bacillota</taxon>
        <taxon>Negativicutes</taxon>
        <taxon>Selenomonadales</taxon>
        <taxon>Sporomusaceae</taxon>
        <taxon>Propionispora</taxon>
    </lineage>
</organism>
<dbReference type="STRING" id="112903.SAMN04490178_101235"/>
<dbReference type="RefSeq" id="WP_091743549.1">
    <property type="nucleotide sequence ID" value="NZ_FODY01000001.1"/>
</dbReference>
<dbReference type="EMBL" id="FODY01000001">
    <property type="protein sequence ID" value="SEO33213.1"/>
    <property type="molecule type" value="Genomic_DNA"/>
</dbReference>
<accession>A0A1H8NUY6</accession>
<proteinExistence type="predicted"/>
<dbReference type="Proteomes" id="UP000198847">
    <property type="component" value="Unassembled WGS sequence"/>
</dbReference>
<sequence>MNDTRLAETTVVLRGLLVLVLLIVAGVNAAELQMNGLTRRHETVQAFNVRQQDQGYYAFYLFGSSYLVQSDYPLAVLSNTDTEIVVTAGTRQWEIPIRLCIDAAPEFALLDLWSRQFSEEAVRTKVQLHAYVQAASQTLFELIRKQR</sequence>
<reference evidence="1 2" key="1">
    <citation type="submission" date="2016-10" db="EMBL/GenBank/DDBJ databases">
        <authorList>
            <person name="de Groot N.N."/>
        </authorList>
    </citation>
    <scope>NUCLEOTIDE SEQUENCE [LARGE SCALE GENOMIC DNA]</scope>
    <source>
        <strain evidence="1 2">DSM 13305</strain>
    </source>
</reference>
<keyword evidence="2" id="KW-1185">Reference proteome</keyword>
<gene>
    <name evidence="1" type="ORF">SAMN04490178_101235</name>
</gene>
<evidence type="ECO:0000313" key="1">
    <source>
        <dbReference type="EMBL" id="SEO33213.1"/>
    </source>
</evidence>
<dbReference type="OrthoDB" id="1681756at2"/>
<dbReference type="AlphaFoldDB" id="A0A1H8NUY6"/>